<dbReference type="Proteomes" id="UP000396862">
    <property type="component" value="Unassembled WGS sequence"/>
</dbReference>
<reference evidence="1 2" key="1">
    <citation type="submission" date="2019-10" db="EMBL/GenBank/DDBJ databases">
        <title>Prolixibacter strains distinguished by the presence of nitrate reductase genes were adept at nitrate-dependent anaerobic corrosion of metallic iron and carbon steel.</title>
        <authorList>
            <person name="Iino T."/>
            <person name="Shono N."/>
            <person name="Ito K."/>
            <person name="Nakamura R."/>
            <person name="Sueoka K."/>
            <person name="Harayama S."/>
            <person name="Ohkuma M."/>
        </authorList>
    </citation>
    <scope>NUCLEOTIDE SEQUENCE [LARGE SCALE GENOMIC DNA]</scope>
    <source>
        <strain evidence="1 2">MIC1-1</strain>
    </source>
</reference>
<keyword evidence="2" id="KW-1185">Reference proteome</keyword>
<sequence length="88" mass="9510">MRPNNKETVVVMPADGALHTYNHTNEEIKFAVSHPSSVVLGISLNGQSASPAISIGEANPSYSMNKEISMFGMAKYGGQWRGSRITKN</sequence>
<name>A0ABQ0ZFJ8_9BACT</name>
<dbReference type="EMBL" id="BLAU01000001">
    <property type="protein sequence ID" value="GET20020.1"/>
    <property type="molecule type" value="Genomic_DNA"/>
</dbReference>
<proteinExistence type="predicted"/>
<gene>
    <name evidence="1" type="ORF">JCM18694_02660</name>
</gene>
<comment type="caution">
    <text evidence="1">The sequence shown here is derived from an EMBL/GenBank/DDBJ whole genome shotgun (WGS) entry which is preliminary data.</text>
</comment>
<organism evidence="1 2">
    <name type="scientific">Prolixibacter denitrificans</name>
    <dbReference type="NCBI Taxonomy" id="1541063"/>
    <lineage>
        <taxon>Bacteria</taxon>
        <taxon>Pseudomonadati</taxon>
        <taxon>Bacteroidota</taxon>
        <taxon>Bacteroidia</taxon>
        <taxon>Marinilabiliales</taxon>
        <taxon>Prolixibacteraceae</taxon>
        <taxon>Prolixibacter</taxon>
    </lineage>
</organism>
<protein>
    <submittedName>
        <fullName evidence="1">Uncharacterized protein</fullName>
    </submittedName>
</protein>
<evidence type="ECO:0000313" key="1">
    <source>
        <dbReference type="EMBL" id="GET20020.1"/>
    </source>
</evidence>
<evidence type="ECO:0000313" key="2">
    <source>
        <dbReference type="Proteomes" id="UP000396862"/>
    </source>
</evidence>
<accession>A0ABQ0ZFJ8</accession>